<dbReference type="Proteomes" id="UP000594220">
    <property type="component" value="Unplaced"/>
</dbReference>
<dbReference type="GO" id="GO:0005634">
    <property type="term" value="C:nucleus"/>
    <property type="evidence" value="ECO:0007669"/>
    <property type="project" value="TreeGrafter"/>
</dbReference>
<evidence type="ECO:0000256" key="1">
    <source>
        <dbReference type="ARBA" id="ARBA00038379"/>
    </source>
</evidence>
<comment type="similarity">
    <text evidence="1">Belongs to the GARIN family.</text>
</comment>
<dbReference type="InterPro" id="IPR022168">
    <property type="entry name" value="GARIL-like_Rab2B-bd"/>
</dbReference>
<sequence length="209" mass="24027">WSNMGSHFTFRSFSTSKFSWSQTSIMGDLQRVLSQGEYAPLTCAPMFESNFIQVNKRGEPIYVHNRPNCVTIGICASSPSLDLPNVMLLAHPVPTPKEEHVFSIRSPYDKREFSFRFFPLKFVKLSIHNPEKCHLKLKLVSGRCYYLELCATPEKQRPLFLQWVRLISLLRFPPDGKSSAEVKVVYQNFSAQSTEKWQGTRSQSEKVSL</sequence>
<reference evidence="3" key="2">
    <citation type="submission" date="2025-09" db="UniProtKB">
        <authorList>
            <consortium name="Ensembl"/>
        </authorList>
    </citation>
    <scope>IDENTIFICATION</scope>
</reference>
<dbReference type="PANTHER" id="PTHR22574:SF6">
    <property type="entry name" value="GOLGI-ASSOCIATED RAB2 INTERACTOR PROTEIN 2"/>
    <property type="match status" value="1"/>
</dbReference>
<dbReference type="AlphaFoldDB" id="A0A7M4G2E5"/>
<accession>A0A7M4G2E5</accession>
<evidence type="ECO:0000259" key="2">
    <source>
        <dbReference type="Pfam" id="PF12480"/>
    </source>
</evidence>
<keyword evidence="4" id="KW-1185">Reference proteome</keyword>
<dbReference type="PANTHER" id="PTHR22574">
    <property type="match status" value="1"/>
</dbReference>
<dbReference type="Ensembl" id="ENSCPRT00005029453.1">
    <property type="protein sequence ID" value="ENSCPRP00005025239.1"/>
    <property type="gene ID" value="ENSCPRG00005017503.1"/>
</dbReference>
<feature type="domain" description="Golgi associated RAB2 interactor protein-like Rab2B-binding" evidence="2">
    <location>
        <begin position="116"/>
        <end position="174"/>
    </location>
</feature>
<reference evidence="3" key="1">
    <citation type="submission" date="2025-08" db="UniProtKB">
        <authorList>
            <consortium name="Ensembl"/>
        </authorList>
    </citation>
    <scope>IDENTIFICATION</scope>
</reference>
<protein>
    <recommendedName>
        <fullName evidence="2">Golgi associated RAB2 interactor protein-like Rab2B-binding domain-containing protein</fullName>
    </recommendedName>
</protein>
<evidence type="ECO:0000313" key="4">
    <source>
        <dbReference type="Proteomes" id="UP000594220"/>
    </source>
</evidence>
<dbReference type="Pfam" id="PF12480">
    <property type="entry name" value="GARIL_Rab2_bd"/>
    <property type="match status" value="1"/>
</dbReference>
<name>A0A7M4G2E5_CROPO</name>
<dbReference type="GeneTree" id="ENSGT00940000161537"/>
<dbReference type="OMA" id="HNRPNCV"/>
<organism evidence="3 4">
    <name type="scientific">Crocodylus porosus</name>
    <name type="common">Saltwater crocodile</name>
    <name type="synonym">Estuarine crocodile</name>
    <dbReference type="NCBI Taxonomy" id="8502"/>
    <lineage>
        <taxon>Eukaryota</taxon>
        <taxon>Metazoa</taxon>
        <taxon>Chordata</taxon>
        <taxon>Craniata</taxon>
        <taxon>Vertebrata</taxon>
        <taxon>Euteleostomi</taxon>
        <taxon>Archelosauria</taxon>
        <taxon>Archosauria</taxon>
        <taxon>Crocodylia</taxon>
        <taxon>Longirostres</taxon>
        <taxon>Crocodylidae</taxon>
        <taxon>Crocodylus</taxon>
    </lineage>
</organism>
<evidence type="ECO:0000313" key="3">
    <source>
        <dbReference type="Ensembl" id="ENSCPRP00005025239.1"/>
    </source>
</evidence>
<proteinExistence type="inferred from homology"/>